<dbReference type="Proteomes" id="UP000241690">
    <property type="component" value="Unassembled WGS sequence"/>
</dbReference>
<protein>
    <submittedName>
        <fullName evidence="2">Uncharacterized protein</fullName>
    </submittedName>
</protein>
<reference evidence="2 3" key="1">
    <citation type="submission" date="2016-07" db="EMBL/GenBank/DDBJ databases">
        <title>Multiple horizontal gene transfer events from other fungi enriched the ability of initially mycotrophic Trichoderma (Ascomycota) to feed on dead plant biomass.</title>
        <authorList>
            <consortium name="DOE Joint Genome Institute"/>
            <person name="Aerts A."/>
            <person name="Atanasova L."/>
            <person name="Chenthamara K."/>
            <person name="Zhang J."/>
            <person name="Grujic M."/>
            <person name="Henrissat B."/>
            <person name="Kuo A."/>
            <person name="Salamov A."/>
            <person name="Lipzen A."/>
            <person name="Labutti K."/>
            <person name="Barry K."/>
            <person name="Miao Y."/>
            <person name="Rahimi M.J."/>
            <person name="Shen Q."/>
            <person name="Grigoriev I.V."/>
            <person name="Kubicek C.P."/>
            <person name="Druzhinina I.S."/>
        </authorList>
    </citation>
    <scope>NUCLEOTIDE SEQUENCE [LARGE SCALE GENOMIC DNA]</scope>
    <source>
        <strain evidence="2 3">CBS 226.95</strain>
    </source>
</reference>
<feature type="transmembrane region" description="Helical" evidence="1">
    <location>
        <begin position="105"/>
        <end position="128"/>
    </location>
</feature>
<keyword evidence="3" id="KW-1185">Reference proteome</keyword>
<name>A0A2T4A5W7_TRIHA</name>
<sequence length="236" mass="25903">MQITLRTGCAACSSVQKLDASVTPCNHGPGKVKDLPSRPLRTDGLRELHINVPLNRLASFYRSFVLGNLLNYGPACSLVPFQNKASHPLFVELLRPQNLENCISLLYYTLLGGYSNIQPMVFMLILFPSQASASQMTAPSLSIDSSQRCCATVASLHVTMICIFCVTGILIPPIEGIIMHLCYGDGFQTTMPSRDCLSPCFTLRHIPSSAQLIACSTKYTPPVTLVYACQERYVNH</sequence>
<dbReference type="GeneID" id="36622098"/>
<keyword evidence="1" id="KW-0812">Transmembrane</keyword>
<dbReference type="RefSeq" id="XP_024772121.1">
    <property type="nucleotide sequence ID" value="XM_024913536.1"/>
</dbReference>
<keyword evidence="1" id="KW-0472">Membrane</keyword>
<proteinExistence type="predicted"/>
<evidence type="ECO:0000313" key="3">
    <source>
        <dbReference type="Proteomes" id="UP000241690"/>
    </source>
</evidence>
<organism evidence="2 3">
    <name type="scientific">Trichoderma harzianum CBS 226.95</name>
    <dbReference type="NCBI Taxonomy" id="983964"/>
    <lineage>
        <taxon>Eukaryota</taxon>
        <taxon>Fungi</taxon>
        <taxon>Dikarya</taxon>
        <taxon>Ascomycota</taxon>
        <taxon>Pezizomycotina</taxon>
        <taxon>Sordariomycetes</taxon>
        <taxon>Hypocreomycetidae</taxon>
        <taxon>Hypocreales</taxon>
        <taxon>Hypocreaceae</taxon>
        <taxon>Trichoderma</taxon>
    </lineage>
</organism>
<dbReference type="EMBL" id="KZ679684">
    <property type="protein sequence ID" value="PTB52444.1"/>
    <property type="molecule type" value="Genomic_DNA"/>
</dbReference>
<dbReference type="AlphaFoldDB" id="A0A2T4A5W7"/>
<evidence type="ECO:0000256" key="1">
    <source>
        <dbReference type="SAM" id="Phobius"/>
    </source>
</evidence>
<accession>A0A2T4A5W7</accession>
<keyword evidence="1" id="KW-1133">Transmembrane helix</keyword>
<gene>
    <name evidence="2" type="ORF">M431DRAFT_217925</name>
</gene>
<evidence type="ECO:0000313" key="2">
    <source>
        <dbReference type="EMBL" id="PTB52444.1"/>
    </source>
</evidence>
<feature type="transmembrane region" description="Helical" evidence="1">
    <location>
        <begin position="149"/>
        <end position="171"/>
    </location>
</feature>